<keyword evidence="3" id="KW-1185">Reference proteome</keyword>
<dbReference type="OrthoDB" id="121983at2"/>
<accession>A0A4Y9ESP6</accession>
<dbReference type="InterPro" id="IPR013424">
    <property type="entry name" value="Ice-binding_C"/>
</dbReference>
<dbReference type="NCBIfam" id="TIGR02595">
    <property type="entry name" value="PEP_CTERM"/>
    <property type="match status" value="1"/>
</dbReference>
<evidence type="ECO:0000313" key="3">
    <source>
        <dbReference type="Proteomes" id="UP000297737"/>
    </source>
</evidence>
<evidence type="ECO:0000313" key="2">
    <source>
        <dbReference type="EMBL" id="TFU06634.1"/>
    </source>
</evidence>
<name>A0A4Y9ESP6_9SPHN</name>
<dbReference type="Proteomes" id="UP000297737">
    <property type="component" value="Unassembled WGS sequence"/>
</dbReference>
<gene>
    <name evidence="2" type="ORF">EUV02_03690</name>
</gene>
<organism evidence="2 3">
    <name type="scientific">Glacieibacterium arshaanense</name>
    <dbReference type="NCBI Taxonomy" id="2511025"/>
    <lineage>
        <taxon>Bacteria</taxon>
        <taxon>Pseudomonadati</taxon>
        <taxon>Pseudomonadota</taxon>
        <taxon>Alphaproteobacteria</taxon>
        <taxon>Sphingomonadales</taxon>
        <taxon>Sphingosinicellaceae</taxon>
        <taxon>Glacieibacterium</taxon>
    </lineage>
</organism>
<protein>
    <submittedName>
        <fullName evidence="2">PEP-CTERM sorting domain-containing protein</fullName>
    </submittedName>
</protein>
<dbReference type="Pfam" id="PF07589">
    <property type="entry name" value="PEP-CTERM"/>
    <property type="match status" value="1"/>
</dbReference>
<comment type="caution">
    <text evidence="2">The sequence shown here is derived from an EMBL/GenBank/DDBJ whole genome shotgun (WGS) entry which is preliminary data.</text>
</comment>
<dbReference type="NCBIfam" id="NF035944">
    <property type="entry name" value="PEPxxWA-CTERM"/>
    <property type="match status" value="1"/>
</dbReference>
<feature type="domain" description="Ice-binding protein C-terminal" evidence="1">
    <location>
        <begin position="137"/>
        <end position="161"/>
    </location>
</feature>
<dbReference type="AlphaFoldDB" id="A0A4Y9ESP6"/>
<reference evidence="2 3" key="1">
    <citation type="submission" date="2019-02" db="EMBL/GenBank/DDBJ databases">
        <title>Polymorphobacter sp. isolated from the lake at the Tibet of China.</title>
        <authorList>
            <person name="Li A."/>
        </authorList>
    </citation>
    <scope>NUCLEOTIDE SEQUENCE [LARGE SCALE GENOMIC DNA]</scope>
    <source>
        <strain evidence="2 3">DJ1R-1</strain>
    </source>
</reference>
<proteinExistence type="predicted"/>
<sequence>MLTFKFQRNWDVDIAPTPFNENSYGHVGVHPNVIDSSYYGFENPNPAVAYSLSCAANCNAIGDLGGGIKVGTWTLKPGTSMSFNYFYGINNARQDSDTLTAQMFLADSDYNILSQSMDGGQYPLHGANSTAIGFNSAVPEPASWALMIVGFGMVGAAARRRQFAISA</sequence>
<evidence type="ECO:0000259" key="1">
    <source>
        <dbReference type="Pfam" id="PF07589"/>
    </source>
</evidence>
<dbReference type="EMBL" id="SIHO01000001">
    <property type="protein sequence ID" value="TFU06634.1"/>
    <property type="molecule type" value="Genomic_DNA"/>
</dbReference>